<evidence type="ECO:0000313" key="1">
    <source>
        <dbReference type="EMBL" id="EHO62333.1"/>
    </source>
</evidence>
<gene>
    <name evidence="1" type="ORF">HMPREF9453_01747</name>
</gene>
<dbReference type="HOGENOM" id="CLU_1953323_0_0_9"/>
<name>H1D2A9_9FIRM</name>
<feature type="non-terminal residue" evidence="1">
    <location>
        <position position="1"/>
    </location>
</feature>
<comment type="caution">
    <text evidence="1">The sequence shown here is derived from an EMBL/GenBank/DDBJ whole genome shotgun (WGS) entry which is preliminary data.</text>
</comment>
<dbReference type="RefSeq" id="WP_008860241.1">
    <property type="nucleotide sequence ID" value="NZ_JH591189.1"/>
</dbReference>
<reference evidence="1 2" key="1">
    <citation type="submission" date="2011-11" db="EMBL/GenBank/DDBJ databases">
        <title>The Genome Sequence of Dialister succinatiphilus YIT 11850.</title>
        <authorList>
            <consortium name="The Broad Institute Genome Sequencing Platform"/>
            <person name="Earl A."/>
            <person name="Ward D."/>
            <person name="Feldgarden M."/>
            <person name="Gevers D."/>
            <person name="Morotomi M."/>
            <person name="Young S.K."/>
            <person name="Zeng Q."/>
            <person name="Gargeya S."/>
            <person name="Fitzgerald M."/>
            <person name="Haas B."/>
            <person name="Abouelleil A."/>
            <person name="Alvarado L."/>
            <person name="Arachchi H.M."/>
            <person name="Berlin A."/>
            <person name="Brown A."/>
            <person name="Chapman S.B."/>
            <person name="Dunbar C."/>
            <person name="Gearin G."/>
            <person name="Goldberg J."/>
            <person name="Griggs A."/>
            <person name="Gujja S."/>
            <person name="Heiman D."/>
            <person name="Howarth C."/>
            <person name="Lui A."/>
            <person name="MacDonald P.J.P."/>
            <person name="Montmayeur A."/>
            <person name="Murphy C."/>
            <person name="Neiman D."/>
            <person name="Pearson M."/>
            <person name="Priest M."/>
            <person name="Roberts A."/>
            <person name="Saif S."/>
            <person name="Shea T."/>
            <person name="Sisk P."/>
            <person name="Stolte C."/>
            <person name="Sykes S."/>
            <person name="Wortman J."/>
            <person name="Nusbaum C."/>
            <person name="Birren B."/>
        </authorList>
    </citation>
    <scope>NUCLEOTIDE SEQUENCE [LARGE SCALE GENOMIC DNA]</scope>
    <source>
        <strain evidence="1 2">YIT 11850</strain>
    </source>
</reference>
<dbReference type="AlphaFoldDB" id="H1D2A9"/>
<sequence>GDWPELYRNTDKTEATEIVIIDSQMNYRGKLDTYPDGCGNLHLTCKSNIIEKNIGLQGGVCSPIGSVYFFIDDFEPVCYFADGRRGYSLKYMRREELLTDVLRQYERYIRMITNSKHNLYLFDKKNDET</sequence>
<protein>
    <submittedName>
        <fullName evidence="1">Uncharacterized protein</fullName>
    </submittedName>
</protein>
<dbReference type="EMBL" id="ADLT01000056">
    <property type="protein sequence ID" value="EHO62333.1"/>
    <property type="molecule type" value="Genomic_DNA"/>
</dbReference>
<proteinExistence type="predicted"/>
<dbReference type="PATRIC" id="fig|742743.3.peg.1773"/>
<evidence type="ECO:0000313" key="2">
    <source>
        <dbReference type="Proteomes" id="UP000003277"/>
    </source>
</evidence>
<dbReference type="STRING" id="742743.HMPREF9453_01747"/>
<dbReference type="eggNOG" id="COG1292">
    <property type="taxonomic scope" value="Bacteria"/>
</dbReference>
<accession>H1D2A9</accession>
<organism evidence="1 2">
    <name type="scientific">Dialister succinatiphilus YIT 11850</name>
    <dbReference type="NCBI Taxonomy" id="742743"/>
    <lineage>
        <taxon>Bacteria</taxon>
        <taxon>Bacillati</taxon>
        <taxon>Bacillota</taxon>
        <taxon>Negativicutes</taxon>
        <taxon>Veillonellales</taxon>
        <taxon>Veillonellaceae</taxon>
        <taxon>Dialister</taxon>
    </lineage>
</organism>
<keyword evidence="2" id="KW-1185">Reference proteome</keyword>
<dbReference type="Proteomes" id="UP000003277">
    <property type="component" value="Unassembled WGS sequence"/>
</dbReference>